<sequence length="487" mass="52174">MGKGELQNLRQQQSHDEFDHNRDSSGFFCAGCSMVLSRFAKDFSFKCVFVLILTLSILVSGIFWIIPHRVTTYGFDAQEAIKLSASAKAYFILEKPVSELVPHVGQLEYDINAEIGVPDTKVAILSMHQSGVPNWTAVVFGALPDPINAQISPVSLSVLRSSLIEVFMKQINLTLTTSIFGQPSAFEILKFQGGVTVIPMRSASIWQIPQILFNFTLNNSISEILENIVELKNQLKFGLRLRPYENVFVQITNKIGSTAAAPVIIQASVMSDFGNLLPQRLKQLAETLQGSPARNLGLDNSVFGKVKSISLSSYLKGTISSIPPSPSPAPGPTDHAHSSISPIPAPTYSPAPSPSVLDPQPCVNCEASSPTPSDALHSPQPCPYHGSRVSPSSSPTSPTNSITPPAYAPSPHSRPMGPKSQLSPDASAVPNVHRAPSPGESKGRTEGSVSSSIAPSPSSSASSPLNKGIWSIGFSALIIFHLLRWSC</sequence>
<evidence type="ECO:0000313" key="4">
    <source>
        <dbReference type="EMBL" id="KAF4348485.1"/>
    </source>
</evidence>
<evidence type="ECO:0000256" key="1">
    <source>
        <dbReference type="SAM" id="MobiDB-lite"/>
    </source>
</evidence>
<dbReference type="PANTHER" id="PTHR33826">
    <property type="entry name" value="F20B24.21"/>
    <property type="match status" value="1"/>
</dbReference>
<feature type="domain" description="DUF7036" evidence="3">
    <location>
        <begin position="214"/>
        <end position="304"/>
    </location>
</feature>
<feature type="compositionally biased region" description="Low complexity" evidence="1">
    <location>
        <begin position="390"/>
        <end position="405"/>
    </location>
</feature>
<feature type="compositionally biased region" description="Pro residues" evidence="1">
    <location>
        <begin position="343"/>
        <end position="353"/>
    </location>
</feature>
<gene>
    <name evidence="4" type="ORF">G4B88_015388</name>
</gene>
<dbReference type="Pfam" id="PF23041">
    <property type="entry name" value="DUF7036"/>
    <property type="match status" value="2"/>
</dbReference>
<feature type="domain" description="DUF7036" evidence="3">
    <location>
        <begin position="90"/>
        <end position="181"/>
    </location>
</feature>
<keyword evidence="2" id="KW-0812">Transmembrane</keyword>
<comment type="caution">
    <text evidence="4">The sequence shown here is derived from an EMBL/GenBank/DDBJ whole genome shotgun (WGS) entry which is preliminary data.</text>
</comment>
<protein>
    <recommendedName>
        <fullName evidence="3">DUF7036 domain-containing protein</fullName>
    </recommendedName>
</protein>
<feature type="transmembrane region" description="Helical" evidence="2">
    <location>
        <begin position="43"/>
        <end position="66"/>
    </location>
</feature>
<dbReference type="PANTHER" id="PTHR33826:SF4">
    <property type="entry name" value="F20B24.21"/>
    <property type="match status" value="1"/>
</dbReference>
<feature type="compositionally biased region" description="Low complexity" evidence="1">
    <location>
        <begin position="448"/>
        <end position="464"/>
    </location>
</feature>
<feature type="region of interest" description="Disordered" evidence="1">
    <location>
        <begin position="322"/>
        <end position="464"/>
    </location>
</feature>
<keyword evidence="2" id="KW-0472">Membrane</keyword>
<accession>A0A7J6DQU9</accession>
<evidence type="ECO:0000256" key="2">
    <source>
        <dbReference type="SAM" id="Phobius"/>
    </source>
</evidence>
<proteinExistence type="predicted"/>
<dbReference type="PRINTS" id="PR01217">
    <property type="entry name" value="PRICHEXTENSN"/>
</dbReference>
<dbReference type="EMBL" id="JAATIQ010000682">
    <property type="protein sequence ID" value="KAF4348485.1"/>
    <property type="molecule type" value="Genomic_DNA"/>
</dbReference>
<dbReference type="Proteomes" id="UP000583929">
    <property type="component" value="Unassembled WGS sequence"/>
</dbReference>
<keyword evidence="2" id="KW-1133">Transmembrane helix</keyword>
<keyword evidence="5" id="KW-1185">Reference proteome</keyword>
<organism evidence="4 5">
    <name type="scientific">Cannabis sativa</name>
    <name type="common">Hemp</name>
    <name type="synonym">Marijuana</name>
    <dbReference type="NCBI Taxonomy" id="3483"/>
    <lineage>
        <taxon>Eukaryota</taxon>
        <taxon>Viridiplantae</taxon>
        <taxon>Streptophyta</taxon>
        <taxon>Embryophyta</taxon>
        <taxon>Tracheophyta</taxon>
        <taxon>Spermatophyta</taxon>
        <taxon>Magnoliopsida</taxon>
        <taxon>eudicotyledons</taxon>
        <taxon>Gunneridae</taxon>
        <taxon>Pentapetalae</taxon>
        <taxon>rosids</taxon>
        <taxon>fabids</taxon>
        <taxon>Rosales</taxon>
        <taxon>Cannabaceae</taxon>
        <taxon>Cannabis</taxon>
    </lineage>
</organism>
<reference evidence="4 5" key="1">
    <citation type="journal article" date="2020" name="bioRxiv">
        <title>Sequence and annotation of 42 cannabis genomes reveals extensive copy number variation in cannabinoid synthesis and pathogen resistance genes.</title>
        <authorList>
            <person name="Mckernan K.J."/>
            <person name="Helbert Y."/>
            <person name="Kane L.T."/>
            <person name="Ebling H."/>
            <person name="Zhang L."/>
            <person name="Liu B."/>
            <person name="Eaton Z."/>
            <person name="Mclaughlin S."/>
            <person name="Kingan S."/>
            <person name="Baybayan P."/>
            <person name="Concepcion G."/>
            <person name="Jordan M."/>
            <person name="Riva A."/>
            <person name="Barbazuk W."/>
            <person name="Harkins T."/>
        </authorList>
    </citation>
    <scope>NUCLEOTIDE SEQUENCE [LARGE SCALE GENOMIC DNA]</scope>
    <source>
        <strain evidence="5">cv. Jamaican Lion 4</strain>
        <tissue evidence="4">Leaf</tissue>
    </source>
</reference>
<dbReference type="InterPro" id="IPR055464">
    <property type="entry name" value="DUF7036"/>
</dbReference>
<evidence type="ECO:0000259" key="3">
    <source>
        <dbReference type="Pfam" id="PF23041"/>
    </source>
</evidence>
<dbReference type="AlphaFoldDB" id="A0A7J6DQU9"/>
<evidence type="ECO:0000313" key="5">
    <source>
        <dbReference type="Proteomes" id="UP000583929"/>
    </source>
</evidence>
<name>A0A7J6DQU9_CANSA</name>